<name>A0ABS8FTL9_9FIRM</name>
<evidence type="ECO:0000256" key="7">
    <source>
        <dbReference type="SAM" id="Phobius"/>
    </source>
</evidence>
<organism evidence="9 10">
    <name type="scientific">Ruminococcus turbiniformis</name>
    <dbReference type="NCBI Taxonomy" id="2881258"/>
    <lineage>
        <taxon>Bacteria</taxon>
        <taxon>Bacillati</taxon>
        <taxon>Bacillota</taxon>
        <taxon>Clostridia</taxon>
        <taxon>Eubacteriales</taxon>
        <taxon>Oscillospiraceae</taxon>
        <taxon>Ruminococcus</taxon>
    </lineage>
</organism>
<dbReference type="PANTHER" id="PTHR46795">
    <property type="entry name" value="ABC TRANSPORTER PERMEASE-RELATED-RELATED"/>
    <property type="match status" value="1"/>
</dbReference>
<keyword evidence="2" id="KW-1003">Cell membrane</keyword>
<evidence type="ECO:0000256" key="4">
    <source>
        <dbReference type="ARBA" id="ARBA00022989"/>
    </source>
</evidence>
<feature type="transmembrane region" description="Helical" evidence="7">
    <location>
        <begin position="286"/>
        <end position="307"/>
    </location>
</feature>
<evidence type="ECO:0000256" key="6">
    <source>
        <dbReference type="SAM" id="MobiDB-lite"/>
    </source>
</evidence>
<keyword evidence="10" id="KW-1185">Reference proteome</keyword>
<dbReference type="InterPro" id="IPR052536">
    <property type="entry name" value="ABC-4_Integral_Memb_Prot"/>
</dbReference>
<comment type="subcellular location">
    <subcellularLocation>
        <location evidence="1">Cell membrane</location>
        <topology evidence="1">Multi-pass membrane protein</topology>
    </subcellularLocation>
</comment>
<dbReference type="PANTHER" id="PTHR46795:SF3">
    <property type="entry name" value="ABC TRANSPORTER PERMEASE"/>
    <property type="match status" value="1"/>
</dbReference>
<dbReference type="Pfam" id="PF02687">
    <property type="entry name" value="FtsX"/>
    <property type="match status" value="1"/>
</dbReference>
<evidence type="ECO:0000313" key="10">
    <source>
        <dbReference type="Proteomes" id="UP001198151"/>
    </source>
</evidence>
<feature type="transmembrane region" description="Helical" evidence="7">
    <location>
        <begin position="98"/>
        <end position="124"/>
    </location>
</feature>
<evidence type="ECO:0000259" key="8">
    <source>
        <dbReference type="Pfam" id="PF02687"/>
    </source>
</evidence>
<dbReference type="RefSeq" id="WP_227706579.1">
    <property type="nucleotide sequence ID" value="NZ_JAJEQX010000003.1"/>
</dbReference>
<evidence type="ECO:0000256" key="5">
    <source>
        <dbReference type="ARBA" id="ARBA00023136"/>
    </source>
</evidence>
<sequence>MWKLSVRNAKRQARDYFLYLITLGCAAAFMYAFGSLIFSDLIEMLPGLEVLPYMIIAATVLTVLIMGWFVSYMSGYILKRRSRELSIYMLSGMSAKQVSTLVFCENMLVGLIAFALGIPAGILLSQLLEAVLFHMFAFPYTLRFSFSPGTVGMTLLGFLVILLYAAQKSRKRVRKACLYELLSYDRQNEKESFCGNGLSFPLFFLSVLSCVIGVSLFMVQPFRRGYDILAGTVCMVLFLAGFFQSVPVFLSMRFGVRPSWKYRKNRLTVFRWFTSKIRSMSGVMSVLSVLLMLSLTLMGTGTAVYMISEKLAQDSMFDIMILYHGEPQNHTRQDREYEEYLRSEYPVRGCCSYGVYTDGQTDFSEVRARTAKEHGYSADNPYAEYRSDTCMRQSDYRKLREMLGYGSVELDPSLCYVHCVPSLEKPFEEMIRKEKELGLYSDYSRPGGGRNGERVQSVGGGDGAAA</sequence>
<feature type="transmembrane region" description="Helical" evidence="7">
    <location>
        <begin position="16"/>
        <end position="38"/>
    </location>
</feature>
<evidence type="ECO:0000256" key="1">
    <source>
        <dbReference type="ARBA" id="ARBA00004651"/>
    </source>
</evidence>
<evidence type="ECO:0000256" key="3">
    <source>
        <dbReference type="ARBA" id="ARBA00022692"/>
    </source>
</evidence>
<feature type="transmembrane region" description="Helical" evidence="7">
    <location>
        <begin position="144"/>
        <end position="165"/>
    </location>
</feature>
<dbReference type="EMBL" id="JAJEQX010000003">
    <property type="protein sequence ID" value="MCC2253322.1"/>
    <property type="molecule type" value="Genomic_DNA"/>
</dbReference>
<feature type="transmembrane region" description="Helical" evidence="7">
    <location>
        <begin position="228"/>
        <end position="256"/>
    </location>
</feature>
<keyword evidence="3 7" id="KW-0812">Transmembrane</keyword>
<feature type="region of interest" description="Disordered" evidence="6">
    <location>
        <begin position="441"/>
        <end position="466"/>
    </location>
</feature>
<proteinExistence type="predicted"/>
<keyword evidence="4 7" id="KW-1133">Transmembrane helix</keyword>
<dbReference type="InterPro" id="IPR003838">
    <property type="entry name" value="ABC3_permease_C"/>
</dbReference>
<accession>A0ABS8FTL9</accession>
<evidence type="ECO:0000256" key="2">
    <source>
        <dbReference type="ARBA" id="ARBA00022475"/>
    </source>
</evidence>
<evidence type="ECO:0000313" key="9">
    <source>
        <dbReference type="EMBL" id="MCC2253322.1"/>
    </source>
</evidence>
<feature type="transmembrane region" description="Helical" evidence="7">
    <location>
        <begin position="200"/>
        <end position="222"/>
    </location>
</feature>
<feature type="transmembrane region" description="Helical" evidence="7">
    <location>
        <begin position="50"/>
        <end position="78"/>
    </location>
</feature>
<protein>
    <submittedName>
        <fullName evidence="9">ABC transporter permease</fullName>
    </submittedName>
</protein>
<feature type="domain" description="ABC3 transporter permease C-terminal" evidence="8">
    <location>
        <begin position="57"/>
        <end position="169"/>
    </location>
</feature>
<reference evidence="9 10" key="1">
    <citation type="submission" date="2021-10" db="EMBL/GenBank/DDBJ databases">
        <title>Anaerobic single-cell dispensing facilitates the cultivation of human gut bacteria.</title>
        <authorList>
            <person name="Afrizal A."/>
        </authorList>
    </citation>
    <scope>NUCLEOTIDE SEQUENCE [LARGE SCALE GENOMIC DNA]</scope>
    <source>
        <strain evidence="9 10">CLA-AA-H200</strain>
    </source>
</reference>
<dbReference type="Proteomes" id="UP001198151">
    <property type="component" value="Unassembled WGS sequence"/>
</dbReference>
<comment type="caution">
    <text evidence="9">The sequence shown here is derived from an EMBL/GenBank/DDBJ whole genome shotgun (WGS) entry which is preliminary data.</text>
</comment>
<keyword evidence="5 7" id="KW-0472">Membrane</keyword>
<gene>
    <name evidence="9" type="ORF">LKD70_02505</name>
</gene>